<gene>
    <name evidence="1" type="ORF">K3G42_033677</name>
</gene>
<proteinExistence type="predicted"/>
<evidence type="ECO:0000313" key="1">
    <source>
        <dbReference type="EMBL" id="KAH8018102.1"/>
    </source>
</evidence>
<comment type="caution">
    <text evidence="1">The sequence shown here is derived from an EMBL/GenBank/DDBJ whole genome shotgun (WGS) entry which is preliminary data.</text>
</comment>
<accession>A0ACB8GF72</accession>
<dbReference type="Proteomes" id="UP000827872">
    <property type="component" value="Linkage Group LG01"/>
</dbReference>
<evidence type="ECO:0000313" key="2">
    <source>
        <dbReference type="Proteomes" id="UP000827872"/>
    </source>
</evidence>
<sequence length="183" mass="20868">MDRAPMDTYITTRHHVDYKPVMKVVTEEIGMSTIHGTTRDQAALPATEEDECLVNLGAPHPGLPSVDTGEGEDVLDEPPDPPDPPGATSSRHGDVETPDEDLDAFTLQAQHEALQRAKRDWQQAREALIDDQVHQQLQLHQEFEREREALYLQLQKDREQQERELLQAAEQSKQELLRELQHL</sequence>
<keyword evidence="2" id="KW-1185">Reference proteome</keyword>
<reference evidence="1" key="1">
    <citation type="submission" date="2021-08" db="EMBL/GenBank/DDBJ databases">
        <title>The first chromosome-level gecko genome reveals the dynamic sex chromosomes of Neotropical dwarf geckos (Sphaerodactylidae: Sphaerodactylus).</title>
        <authorList>
            <person name="Pinto B.J."/>
            <person name="Keating S.E."/>
            <person name="Gamble T."/>
        </authorList>
    </citation>
    <scope>NUCLEOTIDE SEQUENCE</scope>
    <source>
        <strain evidence="1">TG3544</strain>
    </source>
</reference>
<protein>
    <submittedName>
        <fullName evidence="1">Uncharacterized protein</fullName>
    </submittedName>
</protein>
<organism evidence="1 2">
    <name type="scientific">Sphaerodactylus townsendi</name>
    <dbReference type="NCBI Taxonomy" id="933632"/>
    <lineage>
        <taxon>Eukaryota</taxon>
        <taxon>Metazoa</taxon>
        <taxon>Chordata</taxon>
        <taxon>Craniata</taxon>
        <taxon>Vertebrata</taxon>
        <taxon>Euteleostomi</taxon>
        <taxon>Lepidosauria</taxon>
        <taxon>Squamata</taxon>
        <taxon>Bifurcata</taxon>
        <taxon>Gekkota</taxon>
        <taxon>Sphaerodactylidae</taxon>
        <taxon>Sphaerodactylus</taxon>
    </lineage>
</organism>
<dbReference type="EMBL" id="CM037614">
    <property type="protein sequence ID" value="KAH8018102.1"/>
    <property type="molecule type" value="Genomic_DNA"/>
</dbReference>
<name>A0ACB8GF72_9SAUR</name>